<accession>A0A1I1JT15</accession>
<evidence type="ECO:0000259" key="7">
    <source>
        <dbReference type="Pfam" id="PF04545"/>
    </source>
</evidence>
<feature type="domain" description="RNA polymerase sigma-70 region 2" evidence="6">
    <location>
        <begin position="31"/>
        <end position="84"/>
    </location>
</feature>
<keyword evidence="3" id="KW-0731">Sigma factor</keyword>
<dbReference type="GO" id="GO:0006352">
    <property type="term" value="P:DNA-templated transcription initiation"/>
    <property type="evidence" value="ECO:0007669"/>
    <property type="project" value="InterPro"/>
</dbReference>
<dbReference type="PANTHER" id="PTHR43133">
    <property type="entry name" value="RNA POLYMERASE ECF-TYPE SIGMA FACTO"/>
    <property type="match status" value="1"/>
</dbReference>
<dbReference type="RefSeq" id="WP_074961244.1">
    <property type="nucleotide sequence ID" value="NZ_FOKQ01000014.1"/>
</dbReference>
<dbReference type="Proteomes" id="UP000182192">
    <property type="component" value="Unassembled WGS sequence"/>
</dbReference>
<dbReference type="Pfam" id="PF04545">
    <property type="entry name" value="Sigma70_r4"/>
    <property type="match status" value="1"/>
</dbReference>
<dbReference type="NCBIfam" id="TIGR02937">
    <property type="entry name" value="sigma70-ECF"/>
    <property type="match status" value="1"/>
</dbReference>
<keyword evidence="2" id="KW-0805">Transcription regulation</keyword>
<evidence type="ECO:0000256" key="4">
    <source>
        <dbReference type="ARBA" id="ARBA00023125"/>
    </source>
</evidence>
<keyword evidence="5" id="KW-0804">Transcription</keyword>
<dbReference type="Gene3D" id="1.10.1740.10">
    <property type="match status" value="1"/>
</dbReference>
<dbReference type="Gene3D" id="1.10.10.10">
    <property type="entry name" value="Winged helix-like DNA-binding domain superfamily/Winged helix DNA-binding domain"/>
    <property type="match status" value="1"/>
</dbReference>
<protein>
    <submittedName>
        <fullName evidence="8">RNA polymerase sigma-70 factor, ECF subfamily</fullName>
    </submittedName>
</protein>
<dbReference type="Pfam" id="PF04542">
    <property type="entry name" value="Sigma70_r2"/>
    <property type="match status" value="1"/>
</dbReference>
<evidence type="ECO:0000313" key="8">
    <source>
        <dbReference type="EMBL" id="SFC49668.1"/>
    </source>
</evidence>
<dbReference type="SUPFAM" id="SSF88946">
    <property type="entry name" value="Sigma2 domain of RNA polymerase sigma factors"/>
    <property type="match status" value="1"/>
</dbReference>
<dbReference type="OrthoDB" id="9808901at2"/>
<dbReference type="InterPro" id="IPR007627">
    <property type="entry name" value="RNA_pol_sigma70_r2"/>
</dbReference>
<evidence type="ECO:0000259" key="6">
    <source>
        <dbReference type="Pfam" id="PF04542"/>
    </source>
</evidence>
<comment type="similarity">
    <text evidence="1">Belongs to the sigma-70 factor family. ECF subfamily.</text>
</comment>
<gene>
    <name evidence="8" type="ORF">SAMN02910406_01808</name>
</gene>
<feature type="domain" description="RNA polymerase sigma-70 region 4" evidence="7">
    <location>
        <begin position="129"/>
        <end position="177"/>
    </location>
</feature>
<dbReference type="GO" id="GO:0016987">
    <property type="term" value="F:sigma factor activity"/>
    <property type="evidence" value="ECO:0007669"/>
    <property type="project" value="UniProtKB-KW"/>
</dbReference>
<dbReference type="InterPro" id="IPR013325">
    <property type="entry name" value="RNA_pol_sigma_r2"/>
</dbReference>
<dbReference type="GO" id="GO:0003677">
    <property type="term" value="F:DNA binding"/>
    <property type="evidence" value="ECO:0007669"/>
    <property type="project" value="UniProtKB-KW"/>
</dbReference>
<evidence type="ECO:0000256" key="1">
    <source>
        <dbReference type="ARBA" id="ARBA00010641"/>
    </source>
</evidence>
<evidence type="ECO:0000313" key="9">
    <source>
        <dbReference type="Proteomes" id="UP000182192"/>
    </source>
</evidence>
<dbReference type="InterPro" id="IPR013324">
    <property type="entry name" value="RNA_pol_sigma_r3/r4-like"/>
</dbReference>
<dbReference type="InterPro" id="IPR014284">
    <property type="entry name" value="RNA_pol_sigma-70_dom"/>
</dbReference>
<organism evidence="8 9">
    <name type="scientific">Ruminococcus albus</name>
    <dbReference type="NCBI Taxonomy" id="1264"/>
    <lineage>
        <taxon>Bacteria</taxon>
        <taxon>Bacillati</taxon>
        <taxon>Bacillota</taxon>
        <taxon>Clostridia</taxon>
        <taxon>Eubacteriales</taxon>
        <taxon>Oscillospiraceae</taxon>
        <taxon>Ruminococcus</taxon>
    </lineage>
</organism>
<sequence>MQDEEIIGLYLARSENAITETSGKYGGYCNSIAMNILHDHSDSEEVVNDSYLKIWNTIPPSRPLSLKAYLGRIVRNLSLNLYEKLNSAKRGKGEVKLVLEELAEVIPSDESAEKYTEQKVLEQLLDSFLGTLDDGTRKIFVRRYWYMSSVKEIAHSYKLSESAVKMRLKRTREALKKYLEQEGWSNE</sequence>
<dbReference type="AlphaFoldDB" id="A0A1I1JT15"/>
<name>A0A1I1JT15_RUMAL</name>
<reference evidence="8 9" key="1">
    <citation type="submission" date="2016-10" db="EMBL/GenBank/DDBJ databases">
        <authorList>
            <person name="de Groot N.N."/>
        </authorList>
    </citation>
    <scope>NUCLEOTIDE SEQUENCE [LARGE SCALE GENOMIC DNA]</scope>
    <source>
        <strain evidence="8 9">AR67</strain>
    </source>
</reference>
<evidence type="ECO:0000256" key="3">
    <source>
        <dbReference type="ARBA" id="ARBA00023082"/>
    </source>
</evidence>
<evidence type="ECO:0000256" key="5">
    <source>
        <dbReference type="ARBA" id="ARBA00023163"/>
    </source>
</evidence>
<keyword evidence="4" id="KW-0238">DNA-binding</keyword>
<dbReference type="EMBL" id="FOKQ01000014">
    <property type="protein sequence ID" value="SFC49668.1"/>
    <property type="molecule type" value="Genomic_DNA"/>
</dbReference>
<dbReference type="PANTHER" id="PTHR43133:SF8">
    <property type="entry name" value="RNA POLYMERASE SIGMA FACTOR HI_1459-RELATED"/>
    <property type="match status" value="1"/>
</dbReference>
<proteinExistence type="inferred from homology"/>
<dbReference type="InterPro" id="IPR036388">
    <property type="entry name" value="WH-like_DNA-bd_sf"/>
</dbReference>
<dbReference type="InterPro" id="IPR007630">
    <property type="entry name" value="RNA_pol_sigma70_r4"/>
</dbReference>
<evidence type="ECO:0000256" key="2">
    <source>
        <dbReference type="ARBA" id="ARBA00023015"/>
    </source>
</evidence>
<dbReference type="CDD" id="cd06171">
    <property type="entry name" value="Sigma70_r4"/>
    <property type="match status" value="1"/>
</dbReference>
<dbReference type="InterPro" id="IPR039425">
    <property type="entry name" value="RNA_pol_sigma-70-like"/>
</dbReference>
<dbReference type="SUPFAM" id="SSF88659">
    <property type="entry name" value="Sigma3 and sigma4 domains of RNA polymerase sigma factors"/>
    <property type="match status" value="1"/>
</dbReference>